<dbReference type="Gene3D" id="1.20.1300.10">
    <property type="entry name" value="Fumarate reductase/succinate dehydrogenase, transmembrane subunit"/>
    <property type="match status" value="1"/>
</dbReference>
<dbReference type="Pfam" id="PF02313">
    <property type="entry name" value="Fumarate_red_D"/>
    <property type="match status" value="1"/>
</dbReference>
<dbReference type="InterPro" id="IPR034804">
    <property type="entry name" value="SQR/QFR_C/D"/>
</dbReference>
<proteinExistence type="inferred from homology"/>
<dbReference type="InterPro" id="IPR003418">
    <property type="entry name" value="Fumarate_red_D"/>
</dbReference>
<dbReference type="NCBIfam" id="NF003977">
    <property type="entry name" value="PRK05470.1-1"/>
    <property type="match status" value="1"/>
</dbReference>
<dbReference type="GO" id="GO:0006106">
    <property type="term" value="P:fumarate metabolic process"/>
    <property type="evidence" value="ECO:0007669"/>
    <property type="project" value="InterPro"/>
</dbReference>
<dbReference type="AlphaFoldDB" id="A0A4R1K1T5"/>
<keyword evidence="3 5" id="KW-1133">Transmembrane helix</keyword>
<dbReference type="HAMAP" id="MF_00709">
    <property type="entry name" value="Fumarate_red_D"/>
    <property type="match status" value="1"/>
</dbReference>
<comment type="subcellular location">
    <subcellularLocation>
        <location evidence="5">Cell membrane</location>
        <topology evidence="5">Multi-pass membrane protein</topology>
    </subcellularLocation>
</comment>
<evidence type="ECO:0000256" key="4">
    <source>
        <dbReference type="ARBA" id="ARBA00023136"/>
    </source>
</evidence>
<organism evidence="6 7">
    <name type="scientific">Celerinatantimonas diazotrophica</name>
    <dbReference type="NCBI Taxonomy" id="412034"/>
    <lineage>
        <taxon>Bacteria</taxon>
        <taxon>Pseudomonadati</taxon>
        <taxon>Pseudomonadota</taxon>
        <taxon>Gammaproteobacteria</taxon>
        <taxon>Celerinatantimonadaceae</taxon>
        <taxon>Celerinatantimonas</taxon>
    </lineage>
</organism>
<reference evidence="6 7" key="1">
    <citation type="submission" date="2019-03" db="EMBL/GenBank/DDBJ databases">
        <title>Genomic Encyclopedia of Type Strains, Phase IV (KMG-IV): sequencing the most valuable type-strain genomes for metagenomic binning, comparative biology and taxonomic classification.</title>
        <authorList>
            <person name="Goeker M."/>
        </authorList>
    </citation>
    <scope>NUCLEOTIDE SEQUENCE [LARGE SCALE GENOMIC DNA]</scope>
    <source>
        <strain evidence="6 7">DSM 18577</strain>
    </source>
</reference>
<dbReference type="RefSeq" id="WP_131912461.1">
    <property type="nucleotide sequence ID" value="NZ_OU594967.1"/>
</dbReference>
<sequence length="118" mass="13049">MKRSNEPIFWGLFGGGGMVTAIVIPVCILITGLLIPLGLLNSDTYSFARVATLASHWLGALILWVIISLPMWHAMHRIYHGLHDLGVRTCALHKWLCYGLALIVTIASAVLLLQMLMR</sequence>
<name>A0A4R1K1T5_9GAMM</name>
<comment type="subunit">
    <text evidence="5">Part of an enzyme complex containing four subunits: a flavoprotein (FrdA), an iron-sulfur protein (FrdB), and two hydrophobic anchor proteins (FrdC and FrdD).</text>
</comment>
<dbReference type="GO" id="GO:0045283">
    <property type="term" value="C:fumarate reductase complex"/>
    <property type="evidence" value="ECO:0007669"/>
    <property type="project" value="UniProtKB-UniRule"/>
</dbReference>
<keyword evidence="4 5" id="KW-0472">Membrane</keyword>
<dbReference type="SUPFAM" id="SSF81343">
    <property type="entry name" value="Fumarate reductase respiratory complex transmembrane subunits"/>
    <property type="match status" value="1"/>
</dbReference>
<dbReference type="GO" id="GO:0000104">
    <property type="term" value="F:succinate dehydrogenase activity"/>
    <property type="evidence" value="ECO:0007669"/>
    <property type="project" value="UniProtKB-UniRule"/>
</dbReference>
<evidence type="ECO:0000313" key="6">
    <source>
        <dbReference type="EMBL" id="TCK57932.1"/>
    </source>
</evidence>
<feature type="transmembrane region" description="Helical" evidence="5">
    <location>
        <begin position="55"/>
        <end position="74"/>
    </location>
</feature>
<dbReference type="Proteomes" id="UP000295565">
    <property type="component" value="Unassembled WGS sequence"/>
</dbReference>
<evidence type="ECO:0000256" key="1">
    <source>
        <dbReference type="ARBA" id="ARBA00022475"/>
    </source>
</evidence>
<evidence type="ECO:0000313" key="7">
    <source>
        <dbReference type="Proteomes" id="UP000295565"/>
    </source>
</evidence>
<dbReference type="EMBL" id="SMGD01000012">
    <property type="protein sequence ID" value="TCK57932.1"/>
    <property type="molecule type" value="Genomic_DNA"/>
</dbReference>
<comment type="similarity">
    <text evidence="5">Belongs to the FrdD family.</text>
</comment>
<dbReference type="GO" id="GO:0005886">
    <property type="term" value="C:plasma membrane"/>
    <property type="evidence" value="ECO:0007669"/>
    <property type="project" value="UniProtKB-SubCell"/>
</dbReference>
<keyword evidence="7" id="KW-1185">Reference proteome</keyword>
<feature type="transmembrane region" description="Helical" evidence="5">
    <location>
        <begin position="95"/>
        <end position="117"/>
    </location>
</feature>
<feature type="transmembrane region" description="Helical" evidence="5">
    <location>
        <begin position="12"/>
        <end position="35"/>
    </location>
</feature>
<dbReference type="CDD" id="cd00547">
    <property type="entry name" value="QFR_TypeD_subunitD"/>
    <property type="match status" value="1"/>
</dbReference>
<accession>A0A4R1K1T5</accession>
<dbReference type="OrthoDB" id="9804636at2"/>
<keyword evidence="1 5" id="KW-1003">Cell membrane</keyword>
<evidence type="ECO:0000256" key="3">
    <source>
        <dbReference type="ARBA" id="ARBA00022989"/>
    </source>
</evidence>
<dbReference type="PIRSF" id="PIRSF000179">
    <property type="entry name" value="FrdD"/>
    <property type="match status" value="1"/>
</dbReference>
<protein>
    <recommendedName>
        <fullName evidence="5">Fumarate reductase subunit D</fullName>
    </recommendedName>
    <alternativeName>
        <fullName evidence="5">Quinol-fumarate reductase subunit D</fullName>
        <shortName evidence="5">QFR subunit D</shortName>
    </alternativeName>
</protein>
<gene>
    <name evidence="5" type="primary">frdD</name>
    <name evidence="6" type="ORF">EV690_1634</name>
</gene>
<comment type="caution">
    <text evidence="6">The sequence shown here is derived from an EMBL/GenBank/DDBJ whole genome shotgun (WGS) entry which is preliminary data.</text>
</comment>
<keyword evidence="2 5" id="KW-0812">Transmembrane</keyword>
<evidence type="ECO:0000256" key="5">
    <source>
        <dbReference type="HAMAP-Rule" id="MF_00709"/>
    </source>
</evidence>
<evidence type="ECO:0000256" key="2">
    <source>
        <dbReference type="ARBA" id="ARBA00022692"/>
    </source>
</evidence>
<comment type="function">
    <text evidence="5">Anchors the catalytic components of the fumarate reductase complex to the cell membrane, binds quinones.</text>
</comment>